<keyword evidence="1" id="KW-1133">Transmembrane helix</keyword>
<proteinExistence type="predicted"/>
<accession>A0AAV4UAA4</accession>
<feature type="transmembrane region" description="Helical" evidence="1">
    <location>
        <begin position="82"/>
        <end position="109"/>
    </location>
</feature>
<evidence type="ECO:0000256" key="1">
    <source>
        <dbReference type="SAM" id="Phobius"/>
    </source>
</evidence>
<protein>
    <submittedName>
        <fullName evidence="2">Uncharacterized protein</fullName>
    </submittedName>
</protein>
<evidence type="ECO:0000313" key="2">
    <source>
        <dbReference type="EMBL" id="GIY54693.1"/>
    </source>
</evidence>
<dbReference type="AlphaFoldDB" id="A0AAV4UAA4"/>
<organism evidence="2 3">
    <name type="scientific">Caerostris darwini</name>
    <dbReference type="NCBI Taxonomy" id="1538125"/>
    <lineage>
        <taxon>Eukaryota</taxon>
        <taxon>Metazoa</taxon>
        <taxon>Ecdysozoa</taxon>
        <taxon>Arthropoda</taxon>
        <taxon>Chelicerata</taxon>
        <taxon>Arachnida</taxon>
        <taxon>Araneae</taxon>
        <taxon>Araneomorphae</taxon>
        <taxon>Entelegynae</taxon>
        <taxon>Araneoidea</taxon>
        <taxon>Araneidae</taxon>
        <taxon>Caerostris</taxon>
    </lineage>
</organism>
<dbReference type="EMBL" id="BPLQ01010957">
    <property type="protein sequence ID" value="GIY54693.1"/>
    <property type="molecule type" value="Genomic_DNA"/>
</dbReference>
<comment type="caution">
    <text evidence="2">The sequence shown here is derived from an EMBL/GenBank/DDBJ whole genome shotgun (WGS) entry which is preliminary data.</text>
</comment>
<keyword evidence="3" id="KW-1185">Reference proteome</keyword>
<gene>
    <name evidence="2" type="ORF">CDAR_240751</name>
</gene>
<evidence type="ECO:0000313" key="3">
    <source>
        <dbReference type="Proteomes" id="UP001054837"/>
    </source>
</evidence>
<reference evidence="2 3" key="1">
    <citation type="submission" date="2021-06" db="EMBL/GenBank/DDBJ databases">
        <title>Caerostris darwini draft genome.</title>
        <authorList>
            <person name="Kono N."/>
            <person name="Arakawa K."/>
        </authorList>
    </citation>
    <scope>NUCLEOTIDE SEQUENCE [LARGE SCALE GENOMIC DNA]</scope>
</reference>
<dbReference type="Proteomes" id="UP001054837">
    <property type="component" value="Unassembled WGS sequence"/>
</dbReference>
<sequence>MLSCRDSVLENTRKGVQIEFKPNSWLSGYELAQIHMGLQELNLMVVQQPACPRLHKACFTMQSICDNLERLKHMVLVQQKGFLLWCTFLSMLSLSCIKVIGFTAIYAYIVA</sequence>
<keyword evidence="1" id="KW-0812">Transmembrane</keyword>
<keyword evidence="1" id="KW-0472">Membrane</keyword>
<name>A0AAV4UAA4_9ARAC</name>